<feature type="transmembrane region" description="Helical" evidence="1">
    <location>
        <begin position="267"/>
        <end position="290"/>
    </location>
</feature>
<feature type="transmembrane region" description="Helical" evidence="1">
    <location>
        <begin position="141"/>
        <end position="159"/>
    </location>
</feature>
<sequence>MTLIAKRLLLIFVFILFPLGLAFDVNLIKPLTDGFHEGEYIGNIQTIRNYYSGISGFPLLIHGAMDYLPSLLAREIASDDHILVWTRFFNILAVALCWVLYLDLSRIILREQSEKIVWGLFFYLSFIWMAVATGTDPVSKQQAFLGTRDLFLILSLWVGTKALYCRGVPSAYYYMIASGAFAGVSLYWSYDRGVLSAIWIIIYALTLLCQRRLSAALTIVLAYVSAVLLVSQTKFFGSLLDNYNNIFYWIVNTGDVWFLAFKMKLNALPGALAMLVFSLVVMFHAIIRVIRQKGHKALPLVFGVLFVQLIFLTKMYSLPGFPTSYYFIWPSFLLLILTPPKSNVVSEINKNLVGLVDCVKGSVKTLGREDKLVLWGVGILMLIISSNSIVSGLGKAMQLAHPLPDEMIVDRKHYGIDVVSEQKNDCVFLWSNEGVFSLLLNKPYCSKFTYAVYISKSEEAQALDYLKNNPPGLIVYDSPFWSMSIYGRHMRDRLPAIDRFIHENYIFHESGTGYVFATPK</sequence>
<organism evidence="2 3">
    <name type="scientific">Pseudomonas synxantha</name>
    <dbReference type="NCBI Taxonomy" id="47883"/>
    <lineage>
        <taxon>Bacteria</taxon>
        <taxon>Pseudomonadati</taxon>
        <taxon>Pseudomonadota</taxon>
        <taxon>Gammaproteobacteria</taxon>
        <taxon>Pseudomonadales</taxon>
        <taxon>Pseudomonadaceae</taxon>
        <taxon>Pseudomonas</taxon>
    </lineage>
</organism>
<dbReference type="EMBL" id="VSRO01000001">
    <property type="protein sequence ID" value="TYK60287.1"/>
    <property type="molecule type" value="Genomic_DNA"/>
</dbReference>
<feature type="transmembrane region" description="Helical" evidence="1">
    <location>
        <begin position="171"/>
        <end position="188"/>
    </location>
</feature>
<reference evidence="2 3" key="2">
    <citation type="submission" date="2019-08" db="EMBL/GenBank/DDBJ databases">
        <authorList>
            <person name="Brilhante M."/>
            <person name="Perreten V."/>
        </authorList>
    </citation>
    <scope>NUCLEOTIDE SEQUENCE [LARGE SCALE GENOMIC DNA]</scope>
    <source>
        <strain evidence="2 3">MCP106</strain>
    </source>
</reference>
<name>A0A5D3GH59_9PSED</name>
<feature type="transmembrane region" description="Helical" evidence="1">
    <location>
        <begin position="372"/>
        <end position="394"/>
    </location>
</feature>
<protein>
    <recommendedName>
        <fullName evidence="4">Glycosyltransferase RgtA/B/C/D-like domain-containing protein</fullName>
    </recommendedName>
</protein>
<keyword evidence="1" id="KW-1133">Transmembrane helix</keyword>
<comment type="caution">
    <text evidence="2">The sequence shown here is derived from an EMBL/GenBank/DDBJ whole genome shotgun (WGS) entry which is preliminary data.</text>
</comment>
<gene>
    <name evidence="2" type="ORF">FXO26_03990</name>
</gene>
<feature type="transmembrane region" description="Helical" evidence="1">
    <location>
        <begin position="116"/>
        <end position="135"/>
    </location>
</feature>
<evidence type="ECO:0000313" key="2">
    <source>
        <dbReference type="EMBL" id="TYK60287.1"/>
    </source>
</evidence>
<keyword evidence="1" id="KW-0472">Membrane</keyword>
<dbReference type="RefSeq" id="WP_148852486.1">
    <property type="nucleotide sequence ID" value="NZ_VSRO01000001.1"/>
</dbReference>
<feature type="transmembrane region" description="Helical" evidence="1">
    <location>
        <begin position="216"/>
        <end position="235"/>
    </location>
</feature>
<evidence type="ECO:0000256" key="1">
    <source>
        <dbReference type="SAM" id="Phobius"/>
    </source>
</evidence>
<evidence type="ECO:0000313" key="3">
    <source>
        <dbReference type="Proteomes" id="UP000324029"/>
    </source>
</evidence>
<dbReference type="AlphaFoldDB" id="A0A5D3GH59"/>
<accession>A0A5D3GH59</accession>
<evidence type="ECO:0008006" key="4">
    <source>
        <dbReference type="Google" id="ProtNLM"/>
    </source>
</evidence>
<feature type="transmembrane region" description="Helical" evidence="1">
    <location>
        <begin position="194"/>
        <end position="209"/>
    </location>
</feature>
<proteinExistence type="predicted"/>
<feature type="transmembrane region" description="Helical" evidence="1">
    <location>
        <begin position="82"/>
        <end position="104"/>
    </location>
</feature>
<keyword evidence="1" id="KW-0812">Transmembrane</keyword>
<dbReference type="Proteomes" id="UP000324029">
    <property type="component" value="Unassembled WGS sequence"/>
</dbReference>
<feature type="transmembrane region" description="Helical" evidence="1">
    <location>
        <begin position="297"/>
        <end position="317"/>
    </location>
</feature>
<reference evidence="2 3" key="1">
    <citation type="submission" date="2019-08" db="EMBL/GenBank/DDBJ databases">
        <title>Subclass B2 metallo-beta lactamase from Pseudomonas synxantha.</title>
        <authorList>
            <person name="Poirel L."/>
            <person name="Palmieri M."/>
            <person name="Masseron A."/>
            <person name="Perreten V."/>
            <person name="Nordman P."/>
        </authorList>
    </citation>
    <scope>NUCLEOTIDE SEQUENCE [LARGE SCALE GENOMIC DNA]</scope>
    <source>
        <strain evidence="2 3">MCP106</strain>
    </source>
</reference>